<keyword evidence="1" id="KW-0812">Transmembrane</keyword>
<dbReference type="RefSeq" id="WP_257821330.1">
    <property type="nucleotide sequence ID" value="NZ_JABXYM010000001.1"/>
</dbReference>
<keyword evidence="3" id="KW-1185">Reference proteome</keyword>
<accession>A0A9Q4FZ83</accession>
<protein>
    <submittedName>
        <fullName evidence="2">Uncharacterized protein</fullName>
    </submittedName>
</protein>
<evidence type="ECO:0000313" key="2">
    <source>
        <dbReference type="EMBL" id="MCR6096842.1"/>
    </source>
</evidence>
<gene>
    <name evidence="2" type="ORF">HXA33_09770</name>
</gene>
<dbReference type="AlphaFoldDB" id="A0A9Q4FZ83"/>
<organism evidence="2 3">
    <name type="scientific">Salipaludibacillus agaradhaerens</name>
    <name type="common">Bacillus agaradhaerens</name>
    <dbReference type="NCBI Taxonomy" id="76935"/>
    <lineage>
        <taxon>Bacteria</taxon>
        <taxon>Bacillati</taxon>
        <taxon>Bacillota</taxon>
        <taxon>Bacilli</taxon>
        <taxon>Bacillales</taxon>
        <taxon>Bacillaceae</taxon>
    </lineage>
</organism>
<keyword evidence="1" id="KW-1133">Transmembrane helix</keyword>
<dbReference type="EMBL" id="JABXYM010000001">
    <property type="protein sequence ID" value="MCR6096842.1"/>
    <property type="molecule type" value="Genomic_DNA"/>
</dbReference>
<comment type="caution">
    <text evidence="2">The sequence shown here is derived from an EMBL/GenBank/DDBJ whole genome shotgun (WGS) entry which is preliminary data.</text>
</comment>
<dbReference type="Proteomes" id="UP001057753">
    <property type="component" value="Unassembled WGS sequence"/>
</dbReference>
<evidence type="ECO:0000256" key="1">
    <source>
        <dbReference type="SAM" id="Phobius"/>
    </source>
</evidence>
<name>A0A9Q4FZ83_SALAG</name>
<sequence length="87" mass="10240">MGEDMHDYKISELAKDVSEIKVDLKDYQKDDQKWKRNMEERSFQNETRIHMVEKNMEDVKGLLKVIRNCVITILVGGILTLLFNLPT</sequence>
<proteinExistence type="predicted"/>
<reference evidence="2" key="1">
    <citation type="submission" date="2020-06" db="EMBL/GenBank/DDBJ databases">
        <title>Insight into the genomes of haloalkaliphilic bacilli from Kenyan soda lakes.</title>
        <authorList>
            <person name="Mwirichia R."/>
            <person name="Villamizar G.C."/>
            <person name="Poehlein A."/>
            <person name="Mugweru J."/>
            <person name="Kipnyargis A."/>
            <person name="Kiplimo D."/>
            <person name="Orwa P."/>
            <person name="Daniel R."/>
        </authorList>
    </citation>
    <scope>NUCLEOTIDE SEQUENCE</scope>
    <source>
        <strain evidence="2">B1096_S55</strain>
    </source>
</reference>
<keyword evidence="1" id="KW-0472">Membrane</keyword>
<feature type="transmembrane region" description="Helical" evidence="1">
    <location>
        <begin position="65"/>
        <end position="85"/>
    </location>
</feature>
<evidence type="ECO:0000313" key="3">
    <source>
        <dbReference type="Proteomes" id="UP001057753"/>
    </source>
</evidence>